<reference evidence="2" key="1">
    <citation type="journal article" date="2020" name="Stud. Mycol.">
        <title>101 Dothideomycetes genomes: a test case for predicting lifestyles and emergence of pathogens.</title>
        <authorList>
            <person name="Haridas S."/>
            <person name="Albert R."/>
            <person name="Binder M."/>
            <person name="Bloem J."/>
            <person name="Labutti K."/>
            <person name="Salamov A."/>
            <person name="Andreopoulos B."/>
            <person name="Baker S."/>
            <person name="Barry K."/>
            <person name="Bills G."/>
            <person name="Bluhm B."/>
            <person name="Cannon C."/>
            <person name="Castanera R."/>
            <person name="Culley D."/>
            <person name="Daum C."/>
            <person name="Ezra D."/>
            <person name="Gonzalez J."/>
            <person name="Henrissat B."/>
            <person name="Kuo A."/>
            <person name="Liang C."/>
            <person name="Lipzen A."/>
            <person name="Lutzoni F."/>
            <person name="Magnuson J."/>
            <person name="Mondo S."/>
            <person name="Nolan M."/>
            <person name="Ohm R."/>
            <person name="Pangilinan J."/>
            <person name="Park H.-J."/>
            <person name="Ramirez L."/>
            <person name="Alfaro M."/>
            <person name="Sun H."/>
            <person name="Tritt A."/>
            <person name="Yoshinaga Y."/>
            <person name="Zwiers L.-H."/>
            <person name="Turgeon B."/>
            <person name="Goodwin S."/>
            <person name="Spatafora J."/>
            <person name="Crous P."/>
            <person name="Grigoriev I."/>
        </authorList>
    </citation>
    <scope>NUCLEOTIDE SEQUENCE</scope>
    <source>
        <strain evidence="2">CBS 675.92</strain>
    </source>
</reference>
<evidence type="ECO:0000256" key="1">
    <source>
        <dbReference type="SAM" id="MobiDB-lite"/>
    </source>
</evidence>
<feature type="region of interest" description="Disordered" evidence="1">
    <location>
        <begin position="1"/>
        <end position="287"/>
    </location>
</feature>
<accession>A0A6A5TLJ6</accession>
<dbReference type="AlphaFoldDB" id="A0A6A5TLJ6"/>
<dbReference type="OrthoDB" id="5429993at2759"/>
<keyword evidence="3" id="KW-1185">Reference proteome</keyword>
<feature type="compositionally biased region" description="Polar residues" evidence="1">
    <location>
        <begin position="264"/>
        <end position="275"/>
    </location>
</feature>
<gene>
    <name evidence="2" type="ORF">CC80DRAFT_453545</name>
</gene>
<name>A0A6A5TLJ6_9PLEO</name>
<feature type="compositionally biased region" description="Polar residues" evidence="1">
    <location>
        <begin position="134"/>
        <end position="163"/>
    </location>
</feature>
<organism evidence="2 3">
    <name type="scientific">Byssothecium circinans</name>
    <dbReference type="NCBI Taxonomy" id="147558"/>
    <lineage>
        <taxon>Eukaryota</taxon>
        <taxon>Fungi</taxon>
        <taxon>Dikarya</taxon>
        <taxon>Ascomycota</taxon>
        <taxon>Pezizomycotina</taxon>
        <taxon>Dothideomycetes</taxon>
        <taxon>Pleosporomycetidae</taxon>
        <taxon>Pleosporales</taxon>
        <taxon>Massarineae</taxon>
        <taxon>Massarinaceae</taxon>
        <taxon>Byssothecium</taxon>
    </lineage>
</organism>
<sequence length="560" mass="61260">MPIPSLTSALKPRNHISRARDTPSRSEVPRQRAEDARSDPPAHSGSLSQEPSDSSSNQPNGNDAANRRSFLPQRGLPRSFPRTVGATDSPSSKVQHERTQSELSGPSNARGASTTSQQSYASGAQQGRPRPRSLYQQRPTNLSTETPAGATKPSSSTGIQRSASLRHPGVTGQPPQPSTRGHARTRSTQTMTAAKRETTEVKPRTERTRSLMGPPSQVTRPTSGAAADAAAGIMRTSARSGALNRSASTKAKPEVSRDRATAPGPTTSEGAQNQAMPREVAKEESRKLARPAFSTLQQHFTPRKTGKAPTSTFLHPVADTSTQYLPPEIIALQTELLQLHLLHQVSAQTTMRWELSAQKSLRVKFDEVASLYQVMREYERLGLEQKNVLALREWNGANAPSGLVEHIQALSGPLNELPSLLDSGGRYRQLVHDFDRWISNVEEVLTMRNCHDSLGHSASIEGLGDRWKEENAVLTRKLTSLLRDLDRLPPTARGSSIACIVETCKQLLEGLTDELQVMQVIEHDVVAKEKQWVEDRLRVIAHDIGARLNTVVEGGEAWRA</sequence>
<dbReference type="Proteomes" id="UP000800035">
    <property type="component" value="Unassembled WGS sequence"/>
</dbReference>
<evidence type="ECO:0000313" key="3">
    <source>
        <dbReference type="Proteomes" id="UP000800035"/>
    </source>
</evidence>
<dbReference type="EMBL" id="ML977015">
    <property type="protein sequence ID" value="KAF1951696.1"/>
    <property type="molecule type" value="Genomic_DNA"/>
</dbReference>
<feature type="compositionally biased region" description="Polar residues" evidence="1">
    <location>
        <begin position="237"/>
        <end position="249"/>
    </location>
</feature>
<feature type="compositionally biased region" description="Basic and acidic residues" evidence="1">
    <location>
        <begin position="18"/>
        <end position="40"/>
    </location>
</feature>
<feature type="compositionally biased region" description="Low complexity" evidence="1">
    <location>
        <begin position="111"/>
        <end position="127"/>
    </location>
</feature>
<feature type="compositionally biased region" description="Basic and acidic residues" evidence="1">
    <location>
        <begin position="251"/>
        <end position="260"/>
    </location>
</feature>
<protein>
    <submittedName>
        <fullName evidence="2">Uncharacterized protein</fullName>
    </submittedName>
</protein>
<feature type="compositionally biased region" description="Polar residues" evidence="1">
    <location>
        <begin position="45"/>
        <end position="63"/>
    </location>
</feature>
<feature type="compositionally biased region" description="Basic and acidic residues" evidence="1">
    <location>
        <begin position="194"/>
        <end position="209"/>
    </location>
</feature>
<proteinExistence type="predicted"/>
<evidence type="ECO:0000313" key="2">
    <source>
        <dbReference type="EMBL" id="KAF1951696.1"/>
    </source>
</evidence>